<dbReference type="SMART" id="SM00028">
    <property type="entry name" value="TPR"/>
    <property type="match status" value="2"/>
</dbReference>
<gene>
    <name evidence="4" type="primary">LOC110409734</name>
</gene>
<dbReference type="RefSeq" id="XP_021274858.1">
    <property type="nucleotide sequence ID" value="XM_021419183.1"/>
</dbReference>
<accession>A0A6J0ZIZ3</accession>
<dbReference type="OrthoDB" id="1872379at2759"/>
<dbReference type="AlphaFoldDB" id="A0A6J0ZIZ3"/>
<dbReference type="GeneID" id="110409734"/>
<evidence type="ECO:0000313" key="3">
    <source>
        <dbReference type="Proteomes" id="UP000504621"/>
    </source>
</evidence>
<feature type="domain" description="ARM repeat N-terminal plant" evidence="2">
    <location>
        <begin position="47"/>
        <end position="286"/>
    </location>
</feature>
<dbReference type="InterPro" id="IPR058868">
    <property type="entry name" value="ARM_7"/>
</dbReference>
<dbReference type="Pfam" id="PF26524">
    <property type="entry name" value="ARM_7"/>
    <property type="match status" value="1"/>
</dbReference>
<evidence type="ECO:0000256" key="1">
    <source>
        <dbReference type="SAM" id="MobiDB-lite"/>
    </source>
</evidence>
<organism evidence="3 4">
    <name type="scientific">Herrania umbratica</name>
    <dbReference type="NCBI Taxonomy" id="108875"/>
    <lineage>
        <taxon>Eukaryota</taxon>
        <taxon>Viridiplantae</taxon>
        <taxon>Streptophyta</taxon>
        <taxon>Embryophyta</taxon>
        <taxon>Tracheophyta</taxon>
        <taxon>Spermatophyta</taxon>
        <taxon>Magnoliopsida</taxon>
        <taxon>eudicotyledons</taxon>
        <taxon>Gunneridae</taxon>
        <taxon>Pentapetalae</taxon>
        <taxon>rosids</taxon>
        <taxon>malvids</taxon>
        <taxon>Malvales</taxon>
        <taxon>Malvaceae</taxon>
        <taxon>Byttnerioideae</taxon>
        <taxon>Herrania</taxon>
    </lineage>
</organism>
<dbReference type="InterPro" id="IPR019734">
    <property type="entry name" value="TPR_rpt"/>
</dbReference>
<dbReference type="SUPFAM" id="SSF48371">
    <property type="entry name" value="ARM repeat"/>
    <property type="match status" value="1"/>
</dbReference>
<evidence type="ECO:0000313" key="4">
    <source>
        <dbReference type="RefSeq" id="XP_021274858.1"/>
    </source>
</evidence>
<reference evidence="4" key="1">
    <citation type="submission" date="2025-08" db="UniProtKB">
        <authorList>
            <consortium name="RefSeq"/>
        </authorList>
    </citation>
    <scope>IDENTIFICATION</scope>
    <source>
        <tissue evidence="4">Leaf</tissue>
    </source>
</reference>
<keyword evidence="3" id="KW-1185">Reference proteome</keyword>
<name>A0A6J0ZIZ3_9ROSI</name>
<sequence>MSAAFFLPIDLPAPETHLDSNSLFPSMESPHQNNKANNTVKMHSQPPCSKPCCFFCTMNEPEPSLRRSKLSQCFKEMPLRDDQDHVLVLSGLWNISMTQPDDAEFPSLGIFECMAKLIHRGITDQDWLLRGQNIYIPYYAAHIIGSYTMDKDQFAERAVKSGVVLPLMELLRGKMGWVEQRVAVRALGHLASHDKTFEAIAVHEVEIIKLAMKIASNCLEVIYEEFIGIKDTKRPKYYCDLLTRGLGGLELQFRKAEEWASQLQCWSLYLLNCFACKEKSLNLICKKEFLKTLCGMWGGLVNLTSPAGIGLLRTLCSSKAGRENVANLKEVIDSLCNVSRSSDDWQEMAVDCLLSLLKDQDTRYKVIDIAALSLVDLIELRSLGARKKVGETITHTLLQDYHKIKYGFLKLKSKKAERALEELWELKVENIKRDKLMSEQDMKEREVFIGKLKKQGNKNFWSGEIEQACKMYSKALDLCPINTRKERIVLYSNRAQCYLLLKNPAAAISDTTRALSLSSPVSPHSKSLWRRSQAYDMKGLAKESLMDCLMFINSRIKSEHTKRVRIPYYAARMINKQMNATWLFANAKSKFCSKNGERVYECNGKYQLQEMLQRLMDAKDNGMPTSVEDPLVEKRRRRKQEKAGRRRKGISVPAGWAHAKSGMRDSQVLSITQ</sequence>
<dbReference type="InterPro" id="IPR011990">
    <property type="entry name" value="TPR-like_helical_dom_sf"/>
</dbReference>
<proteinExistence type="predicted"/>
<evidence type="ECO:0000259" key="2">
    <source>
        <dbReference type="Pfam" id="PF26524"/>
    </source>
</evidence>
<dbReference type="PANTHER" id="PTHR46578:SF4">
    <property type="entry name" value="ARM-REPEAT_TETRATRICOPEPTIDE REPEAT (TPR)-LIKE PROTEIN"/>
    <property type="match status" value="1"/>
</dbReference>
<dbReference type="PANTHER" id="PTHR46578">
    <property type="entry name" value="ARM-REPEAT/TETRATRICOPEPTIDE REPEAT (TPR)-LIKE PROTEIN"/>
    <property type="match status" value="1"/>
</dbReference>
<dbReference type="Gene3D" id="1.25.10.10">
    <property type="entry name" value="Leucine-rich Repeat Variant"/>
    <property type="match status" value="1"/>
</dbReference>
<dbReference type="Gene3D" id="1.25.40.10">
    <property type="entry name" value="Tetratricopeptide repeat domain"/>
    <property type="match status" value="1"/>
</dbReference>
<dbReference type="Proteomes" id="UP000504621">
    <property type="component" value="Unplaced"/>
</dbReference>
<dbReference type="InterPro" id="IPR016024">
    <property type="entry name" value="ARM-type_fold"/>
</dbReference>
<feature type="region of interest" description="Disordered" evidence="1">
    <location>
        <begin position="619"/>
        <end position="673"/>
    </location>
</feature>
<dbReference type="SUPFAM" id="SSF48452">
    <property type="entry name" value="TPR-like"/>
    <property type="match status" value="1"/>
</dbReference>
<feature type="compositionally biased region" description="Basic residues" evidence="1">
    <location>
        <begin position="634"/>
        <end position="649"/>
    </location>
</feature>
<protein>
    <submittedName>
        <fullName evidence="4">Uncharacterized protein LOC110409734</fullName>
    </submittedName>
</protein>
<dbReference type="InterPro" id="IPR011989">
    <property type="entry name" value="ARM-like"/>
</dbReference>